<comment type="caution">
    <text evidence="5">The sequence shown here is derived from an EMBL/GenBank/DDBJ whole genome shotgun (WGS) entry which is preliminary data.</text>
</comment>
<name>A0A9X1ZUA9_9GAMM</name>
<dbReference type="EMBL" id="JAKIKP010000003">
    <property type="protein sequence ID" value="MCL1142386.1"/>
    <property type="molecule type" value="Genomic_DNA"/>
</dbReference>
<feature type="signal peptide" evidence="3">
    <location>
        <begin position="1"/>
        <end position="22"/>
    </location>
</feature>
<feature type="domain" description="3-keto-alpha-glucoside-1,2-lyase/3-keto-2-hydroxy-glucal hydratase" evidence="4">
    <location>
        <begin position="225"/>
        <end position="387"/>
    </location>
</feature>
<dbReference type="SUPFAM" id="SSF49899">
    <property type="entry name" value="Concanavalin A-like lectins/glucanases"/>
    <property type="match status" value="1"/>
</dbReference>
<dbReference type="Gene3D" id="2.60.120.560">
    <property type="entry name" value="Exo-inulinase, domain 1"/>
    <property type="match status" value="2"/>
</dbReference>
<dbReference type="RefSeq" id="WP_248995059.1">
    <property type="nucleotide sequence ID" value="NZ_JAKIKP010000003.1"/>
</dbReference>
<gene>
    <name evidence="5" type="ORF">L2672_06715</name>
</gene>
<protein>
    <submittedName>
        <fullName evidence="5">DUF1080 domain-containing protein</fullName>
    </submittedName>
</protein>
<dbReference type="Proteomes" id="UP001139333">
    <property type="component" value="Unassembled WGS sequence"/>
</dbReference>
<evidence type="ECO:0000313" key="5">
    <source>
        <dbReference type="EMBL" id="MCL1142386.1"/>
    </source>
</evidence>
<dbReference type="InterPro" id="IPR013320">
    <property type="entry name" value="ConA-like_dom_sf"/>
</dbReference>
<dbReference type="CDD" id="cd08983">
    <property type="entry name" value="GH43_Bt3655-like"/>
    <property type="match status" value="1"/>
</dbReference>
<dbReference type="InterPro" id="IPR010496">
    <property type="entry name" value="AL/BT2_dom"/>
</dbReference>
<keyword evidence="2" id="KW-0326">Glycosidase</keyword>
<keyword evidence="1" id="KW-0378">Hydrolase</keyword>
<evidence type="ECO:0000313" key="6">
    <source>
        <dbReference type="Proteomes" id="UP001139333"/>
    </source>
</evidence>
<organism evidence="5 6">
    <name type="scientific">Shewanella gaetbuli</name>
    <dbReference type="NCBI Taxonomy" id="220752"/>
    <lineage>
        <taxon>Bacteria</taxon>
        <taxon>Pseudomonadati</taxon>
        <taxon>Pseudomonadota</taxon>
        <taxon>Gammaproteobacteria</taxon>
        <taxon>Alteromonadales</taxon>
        <taxon>Shewanellaceae</taxon>
        <taxon>Shewanella</taxon>
    </lineage>
</organism>
<dbReference type="SUPFAM" id="SSF75005">
    <property type="entry name" value="Arabinanase/levansucrase/invertase"/>
    <property type="match status" value="1"/>
</dbReference>
<evidence type="ECO:0000256" key="2">
    <source>
        <dbReference type="ARBA" id="ARBA00023295"/>
    </source>
</evidence>
<dbReference type="AlphaFoldDB" id="A0A9X1ZUA9"/>
<dbReference type="Pfam" id="PF06439">
    <property type="entry name" value="3keto-disac_hyd"/>
    <property type="match status" value="1"/>
</dbReference>
<evidence type="ECO:0000256" key="3">
    <source>
        <dbReference type="SAM" id="SignalP"/>
    </source>
</evidence>
<keyword evidence="6" id="KW-1185">Reference proteome</keyword>
<dbReference type="InterPro" id="IPR050727">
    <property type="entry name" value="GH43_arabinanases"/>
</dbReference>
<accession>A0A9X1ZUA9</accession>
<dbReference type="PANTHER" id="PTHR43301:SF3">
    <property type="entry name" value="ARABINAN ENDO-1,5-ALPHA-L-ARABINOSIDASE A-RELATED"/>
    <property type="match status" value="1"/>
</dbReference>
<feature type="chain" id="PRO_5040764169" evidence="3">
    <location>
        <begin position="23"/>
        <end position="784"/>
    </location>
</feature>
<dbReference type="InterPro" id="IPR023296">
    <property type="entry name" value="Glyco_hydro_beta-prop_sf"/>
</dbReference>
<dbReference type="Gene3D" id="2.115.10.20">
    <property type="entry name" value="Glycosyl hydrolase domain, family 43"/>
    <property type="match status" value="1"/>
</dbReference>
<sequence length="784" mass="88785">MTFKFNKLALLTMLPFIASTGASEHSWQFQTDVSTPITSSVNVSEDFSETNVTPDLSYRGSWKYRYGYIHQISSQWEDSKALFTQNIVKDFTLQTTIELKSTVNSGSAGVIFRANNLDSGNHRVKGYYLGISKSNNLILSYLDGNNRVLPIHLEPFHFEKATKYKLKIEVIDKQLRVFVDDQFVFTQQIQDIEGAIGLRTDKTSAVYSDLKVVENSQTVIEYTTSNKYSDYFGEWNVVDDELIQSNARVGIWGKKIVLDNKPVDNFTLEVDVTPRNSWHWKSDSGVIFRASDLGVGLDQLKGYYVGIGRNNKLIMGKHDNNWQEIASADLPYVKGKTYHLKVVAIDNIFKIYVDGALTLEVNDGRFASGLVGFRTHGVQTAYDNLSIDGEITTKETREIHDNPYLLAYFKGNSLSQEKMWYAKSYDALNFTPLNDDQYVFDANDYNIRLRDPFIQKVVIDGVETFHLVHTKAGAFITGFYHWQSTDLKNWTGGFIDIMKDTGAPNAWAPEFFYEQETGKYYTFWTSRTPRQPGEKGDDGWTDKIWYSVTTDWVNFTKPEVYFYPGVDVIDANIVKDDDGVYQMVYKTEFGPAINRHLRRATSTSLDPAIDKFEGYERLLPSVSYVEGPQQFTAKVNGDEKEYLYYDYFFWGRWGVAEKHGDGSYTQLNLTDTKLPTGARHGSIINISWSQLSDLAGAGQQTGLVTKLEQRGDEFYFELDGQYNHLPSCSETSGWLMTSNSSSGQALYTQLQDAQNIGLAVSVYGQGRCLYGDGGAETPGNVTVN</sequence>
<dbReference type="GO" id="GO:0016798">
    <property type="term" value="F:hydrolase activity, acting on glycosyl bonds"/>
    <property type="evidence" value="ECO:0007669"/>
    <property type="project" value="UniProtKB-KW"/>
</dbReference>
<reference evidence="5" key="1">
    <citation type="submission" date="2022-01" db="EMBL/GenBank/DDBJ databases">
        <title>Whole genome-based taxonomy of the Shewanellaceae.</title>
        <authorList>
            <person name="Martin-Rodriguez A.J."/>
        </authorList>
    </citation>
    <scope>NUCLEOTIDE SEQUENCE</scope>
    <source>
        <strain evidence="5">DSM 16422</strain>
    </source>
</reference>
<dbReference type="PANTHER" id="PTHR43301">
    <property type="entry name" value="ARABINAN ENDO-1,5-ALPHA-L-ARABINOSIDASE"/>
    <property type="match status" value="1"/>
</dbReference>
<evidence type="ECO:0000256" key="1">
    <source>
        <dbReference type="ARBA" id="ARBA00022801"/>
    </source>
</evidence>
<evidence type="ECO:0000259" key="4">
    <source>
        <dbReference type="Pfam" id="PF06439"/>
    </source>
</evidence>
<keyword evidence="3" id="KW-0732">Signal</keyword>
<proteinExistence type="predicted"/>